<name>A0A815LWJ7_ADIRI</name>
<evidence type="ECO:0000256" key="1">
    <source>
        <dbReference type="SAM" id="MobiDB-lite"/>
    </source>
</evidence>
<feature type="compositionally biased region" description="Basic and acidic residues" evidence="1">
    <location>
        <begin position="111"/>
        <end position="124"/>
    </location>
</feature>
<dbReference type="OrthoDB" id="6375801at2759"/>
<evidence type="ECO:0000313" key="3">
    <source>
        <dbReference type="Proteomes" id="UP000663852"/>
    </source>
</evidence>
<organism evidence="2 3">
    <name type="scientific">Adineta ricciae</name>
    <name type="common">Rotifer</name>
    <dbReference type="NCBI Taxonomy" id="249248"/>
    <lineage>
        <taxon>Eukaryota</taxon>
        <taxon>Metazoa</taxon>
        <taxon>Spiralia</taxon>
        <taxon>Gnathifera</taxon>
        <taxon>Rotifera</taxon>
        <taxon>Eurotatoria</taxon>
        <taxon>Bdelloidea</taxon>
        <taxon>Adinetida</taxon>
        <taxon>Adinetidae</taxon>
        <taxon>Adineta</taxon>
    </lineage>
</organism>
<evidence type="ECO:0000313" key="2">
    <source>
        <dbReference type="EMBL" id="CAF1415727.1"/>
    </source>
</evidence>
<dbReference type="PANTHER" id="PTHR46601">
    <property type="entry name" value="ULP_PROTEASE DOMAIN-CONTAINING PROTEIN"/>
    <property type="match status" value="1"/>
</dbReference>
<dbReference type="PANTHER" id="PTHR46601:SF2">
    <property type="entry name" value="UBIQUITIN-LIKE PROTEASE FAMILY PROFILE DOMAIN-CONTAINING PROTEIN"/>
    <property type="match status" value="1"/>
</dbReference>
<proteinExistence type="predicted"/>
<gene>
    <name evidence="2" type="ORF">EDS130_LOCUS37075</name>
</gene>
<dbReference type="EMBL" id="CAJNOJ010000358">
    <property type="protein sequence ID" value="CAF1415727.1"/>
    <property type="molecule type" value="Genomic_DNA"/>
</dbReference>
<feature type="region of interest" description="Disordered" evidence="1">
    <location>
        <begin position="59"/>
        <end position="157"/>
    </location>
</feature>
<reference evidence="2" key="1">
    <citation type="submission" date="2021-02" db="EMBL/GenBank/DDBJ databases">
        <authorList>
            <person name="Nowell W R."/>
        </authorList>
    </citation>
    <scope>NUCLEOTIDE SEQUENCE</scope>
</reference>
<comment type="caution">
    <text evidence="2">The sequence shown here is derived from an EMBL/GenBank/DDBJ whole genome shotgun (WGS) entry which is preliminary data.</text>
</comment>
<feature type="compositionally biased region" description="Basic and acidic residues" evidence="1">
    <location>
        <begin position="90"/>
        <end position="101"/>
    </location>
</feature>
<feature type="compositionally biased region" description="Basic residues" evidence="1">
    <location>
        <begin position="125"/>
        <end position="140"/>
    </location>
</feature>
<dbReference type="Proteomes" id="UP000663852">
    <property type="component" value="Unassembled WGS sequence"/>
</dbReference>
<sequence>MTKTNAERQKLYRINLSKDKSKLELVKAKARRRDNARRKNLDARSLENLRLRQKNASKRYREKLKSKGLTNSRSSTYQSRQTLGKAVQRTSKDKSKLELVKAKARRRDNARRKNLDARSLENLRLRQKNASKRYREKLKSKGLTNSRSSTYQSRQTLGKAVQRTLKALPKDPNKRHHVVHHIAQLFDVIPKSTATAKREQRSLSIETKRAVEQFYNRDDISYQMPGKRDCVTFNDDNGQRVTVQKRILLCSIRETYQLFLAENKDPNISLSTTSFTELRPIHVLLQSSLCHRSCLCSYHENVNLLLKSLSKHVKSTDLNSIQTFLSAPVCNEQNEDCMFSRCSSCSNNFDLKVYQNIIDPNKQIQWSQWTSQNGFPTKEEFTGSVKRCATVLKEQIGTFLAHVFIKRQQSAFFENLKSNLDDQTICIQVDFSENFHIDVQDAIQSSFYSKDSVSLFTCYIWHSNGGQSYVCVADELSHDKYHVNAALEHIFQKLKSQFSNLKEVHVFSDGATQQFKQRFLFRNLCRLSAKFKIDLSWHFFATTHGKGVVDGIGGSLKRLVYLAILSGLQCKSAADFVKIGRSKTAIISIDEIEQHEIDDSKTQLEHIFKSVKPVPETKKIHSIKAIGDNIVEYKYYSNSKHSKKYRFSI</sequence>
<protein>
    <submittedName>
        <fullName evidence="2">Uncharacterized protein</fullName>
    </submittedName>
</protein>
<feature type="compositionally biased region" description="Polar residues" evidence="1">
    <location>
        <begin position="142"/>
        <end position="156"/>
    </location>
</feature>
<accession>A0A815LWJ7</accession>
<dbReference type="AlphaFoldDB" id="A0A815LWJ7"/>
<feature type="compositionally biased region" description="Polar residues" evidence="1">
    <location>
        <begin position="68"/>
        <end position="82"/>
    </location>
</feature>